<name>A0A2P2PQI8_RHIMU</name>
<keyword evidence="1" id="KW-0812">Transmembrane</keyword>
<keyword evidence="1" id="KW-1133">Transmembrane helix</keyword>
<reference evidence="2" key="1">
    <citation type="submission" date="2018-02" db="EMBL/GenBank/DDBJ databases">
        <title>Rhizophora mucronata_Transcriptome.</title>
        <authorList>
            <person name="Meera S.P."/>
            <person name="Sreeshan A."/>
            <person name="Augustine A."/>
        </authorList>
    </citation>
    <scope>NUCLEOTIDE SEQUENCE</scope>
    <source>
        <tissue evidence="2">Leaf</tissue>
    </source>
</reference>
<evidence type="ECO:0000256" key="1">
    <source>
        <dbReference type="SAM" id="Phobius"/>
    </source>
</evidence>
<dbReference type="EMBL" id="GGEC01076477">
    <property type="protein sequence ID" value="MBX56961.1"/>
    <property type="molecule type" value="Transcribed_RNA"/>
</dbReference>
<proteinExistence type="predicted"/>
<protein>
    <submittedName>
        <fullName evidence="2">Uncharacterized protein</fullName>
    </submittedName>
</protein>
<keyword evidence="1" id="KW-0472">Membrane</keyword>
<accession>A0A2P2PQI8</accession>
<feature type="transmembrane region" description="Helical" evidence="1">
    <location>
        <begin position="41"/>
        <end position="72"/>
    </location>
</feature>
<evidence type="ECO:0000313" key="2">
    <source>
        <dbReference type="EMBL" id="MBX56961.1"/>
    </source>
</evidence>
<sequence>MILLLLLICVTVFSSFCFLLVHGLCIAIYLSFRTMCSFPAIYYLFLGFPLSVSSFIVINAFVLSLTFILLLYAGYIH</sequence>
<dbReference type="AlphaFoldDB" id="A0A2P2PQI8"/>
<organism evidence="2">
    <name type="scientific">Rhizophora mucronata</name>
    <name type="common">Asiatic mangrove</name>
    <dbReference type="NCBI Taxonomy" id="61149"/>
    <lineage>
        <taxon>Eukaryota</taxon>
        <taxon>Viridiplantae</taxon>
        <taxon>Streptophyta</taxon>
        <taxon>Embryophyta</taxon>
        <taxon>Tracheophyta</taxon>
        <taxon>Spermatophyta</taxon>
        <taxon>Magnoliopsida</taxon>
        <taxon>eudicotyledons</taxon>
        <taxon>Gunneridae</taxon>
        <taxon>Pentapetalae</taxon>
        <taxon>rosids</taxon>
        <taxon>fabids</taxon>
        <taxon>Malpighiales</taxon>
        <taxon>Rhizophoraceae</taxon>
        <taxon>Rhizophora</taxon>
    </lineage>
</organism>